<dbReference type="OrthoDB" id="9876028at2"/>
<comment type="caution">
    <text evidence="2">The sequence shown here is derived from an EMBL/GenBank/DDBJ whole genome shotgun (WGS) entry which is preliminary data.</text>
</comment>
<name>A0A2S8F7I4_9BACT</name>
<dbReference type="EMBL" id="PUIB01000025">
    <property type="protein sequence ID" value="PQO28108.1"/>
    <property type="molecule type" value="Genomic_DNA"/>
</dbReference>
<organism evidence="2 3">
    <name type="scientific">Blastopirellula marina</name>
    <dbReference type="NCBI Taxonomy" id="124"/>
    <lineage>
        <taxon>Bacteria</taxon>
        <taxon>Pseudomonadati</taxon>
        <taxon>Planctomycetota</taxon>
        <taxon>Planctomycetia</taxon>
        <taxon>Pirellulales</taxon>
        <taxon>Pirellulaceae</taxon>
        <taxon>Blastopirellula</taxon>
    </lineage>
</organism>
<evidence type="ECO:0000313" key="3">
    <source>
        <dbReference type="Proteomes" id="UP000239388"/>
    </source>
</evidence>
<dbReference type="Proteomes" id="UP000239388">
    <property type="component" value="Unassembled WGS sequence"/>
</dbReference>
<evidence type="ECO:0000256" key="1">
    <source>
        <dbReference type="SAM" id="MobiDB-lite"/>
    </source>
</evidence>
<accession>A0A2S8F7I4</accession>
<proteinExistence type="predicted"/>
<feature type="region of interest" description="Disordered" evidence="1">
    <location>
        <begin position="39"/>
        <end position="65"/>
    </location>
</feature>
<reference evidence="2 3" key="1">
    <citation type="submission" date="2018-02" db="EMBL/GenBank/DDBJ databases">
        <title>Comparative genomes isolates from brazilian mangrove.</title>
        <authorList>
            <person name="Araujo J.E."/>
            <person name="Taketani R.G."/>
            <person name="Silva M.C.P."/>
            <person name="Loureco M.V."/>
            <person name="Andreote F.D."/>
        </authorList>
    </citation>
    <scope>NUCLEOTIDE SEQUENCE [LARGE SCALE GENOMIC DNA]</scope>
    <source>
        <strain evidence="2 3">NAP PRIS-MGV</strain>
    </source>
</reference>
<dbReference type="AlphaFoldDB" id="A0A2S8F7I4"/>
<sequence length="65" mass="7121">MKIHLGDRESIVLFGKRIINDTGRPIGLVVLDEPGESIQIDRRPYPKPNKASAGAMTRPTRPAAV</sequence>
<gene>
    <name evidence="2" type="ORF">C5Y98_24685</name>
</gene>
<protein>
    <submittedName>
        <fullName evidence="2">Uncharacterized protein</fullName>
    </submittedName>
</protein>
<evidence type="ECO:0000313" key="2">
    <source>
        <dbReference type="EMBL" id="PQO28108.1"/>
    </source>
</evidence>
<dbReference type="RefSeq" id="WP_105358385.1">
    <property type="nucleotide sequence ID" value="NZ_PUIB01000025.1"/>
</dbReference>